<dbReference type="EMBL" id="JBDXMX010000003">
    <property type="protein sequence ID" value="MEO9247573.1"/>
    <property type="molecule type" value="Genomic_DNA"/>
</dbReference>
<feature type="transmembrane region" description="Helical" evidence="1">
    <location>
        <begin position="98"/>
        <end position="115"/>
    </location>
</feature>
<feature type="transmembrane region" description="Helical" evidence="1">
    <location>
        <begin position="244"/>
        <end position="264"/>
    </location>
</feature>
<keyword evidence="1" id="KW-1133">Transmembrane helix</keyword>
<feature type="transmembrane region" description="Helical" evidence="1">
    <location>
        <begin position="127"/>
        <end position="146"/>
    </location>
</feature>
<feature type="transmembrane region" description="Helical" evidence="1">
    <location>
        <begin position="210"/>
        <end position="232"/>
    </location>
</feature>
<comment type="caution">
    <text evidence="2">The sequence shown here is derived from an EMBL/GenBank/DDBJ whole genome shotgun (WGS) entry which is preliminary data.</text>
</comment>
<evidence type="ECO:0008006" key="4">
    <source>
        <dbReference type="Google" id="ProtNLM"/>
    </source>
</evidence>
<name>A0ABV0IHD4_9MICC</name>
<feature type="transmembrane region" description="Helical" evidence="1">
    <location>
        <begin position="29"/>
        <end position="48"/>
    </location>
</feature>
<gene>
    <name evidence="2" type="ORF">ABDK96_07775</name>
</gene>
<keyword evidence="1" id="KW-0472">Membrane</keyword>
<protein>
    <recommendedName>
        <fullName evidence="4">Permease</fullName>
    </recommendedName>
</protein>
<sequence length="269" mass="26597">MKHPLLAVTGALAAVVVAAGGLVSAWLGTPWIMVLVAAVLVVVVALGWPQMLGAPARKSLTAVLGLTGLGAAVAVALWPGRGPGEGIEDFGASLIEPIAVTIALGVVAAFMVQLFRGSGSPHRLESTAGTITGVAAVCCGAAWVALARYDAGPLAFSVGVSLALAALAGLVPFPGRSGRGLAAGLSVVLAGVVPWVLSGLWPAAWPALPLPAAVVAGALGGLVLVLLGQLAPERGRGRPVGQRAAMALGTAPVAVAGIVTYFVFRIMPV</sequence>
<organism evidence="2 3">
    <name type="scientific">Citricoccus nitrophenolicus</name>
    <dbReference type="NCBI Taxonomy" id="863575"/>
    <lineage>
        <taxon>Bacteria</taxon>
        <taxon>Bacillati</taxon>
        <taxon>Actinomycetota</taxon>
        <taxon>Actinomycetes</taxon>
        <taxon>Micrococcales</taxon>
        <taxon>Micrococcaceae</taxon>
        <taxon>Citricoccus</taxon>
    </lineage>
</organism>
<dbReference type="Proteomes" id="UP001484097">
    <property type="component" value="Unassembled WGS sequence"/>
</dbReference>
<dbReference type="RefSeq" id="WP_347920255.1">
    <property type="nucleotide sequence ID" value="NZ_JBDXMX010000003.1"/>
</dbReference>
<keyword evidence="1" id="KW-0812">Transmembrane</keyword>
<feature type="transmembrane region" description="Helical" evidence="1">
    <location>
        <begin position="152"/>
        <end position="173"/>
    </location>
</feature>
<evidence type="ECO:0000313" key="3">
    <source>
        <dbReference type="Proteomes" id="UP001484097"/>
    </source>
</evidence>
<evidence type="ECO:0000256" key="1">
    <source>
        <dbReference type="SAM" id="Phobius"/>
    </source>
</evidence>
<reference evidence="2 3" key="1">
    <citation type="submission" date="2024-05" db="EMBL/GenBank/DDBJ databases">
        <authorList>
            <person name="Yi C."/>
        </authorList>
    </citation>
    <scope>NUCLEOTIDE SEQUENCE [LARGE SCALE GENOMIC DNA]</scope>
    <source>
        <strain evidence="2 3">XS13</strain>
    </source>
</reference>
<feature type="transmembrane region" description="Helical" evidence="1">
    <location>
        <begin position="60"/>
        <end position="78"/>
    </location>
</feature>
<feature type="transmembrane region" description="Helical" evidence="1">
    <location>
        <begin position="180"/>
        <end position="204"/>
    </location>
</feature>
<proteinExistence type="predicted"/>
<keyword evidence="3" id="KW-1185">Reference proteome</keyword>
<evidence type="ECO:0000313" key="2">
    <source>
        <dbReference type="EMBL" id="MEO9247573.1"/>
    </source>
</evidence>
<accession>A0ABV0IHD4</accession>